<keyword evidence="2" id="KW-1185">Reference proteome</keyword>
<proteinExistence type="predicted"/>
<sequence length="97" mass="11273">MENLPVPKLPLKIPLFPDEPKLENHIDRLTRREALKRSARVTLLKPNGTYNLSWVLPSSNLDQEGKNDGNQEKQDHTMSPMPILSWFPIFMNFCLIF</sequence>
<evidence type="ECO:0000313" key="2">
    <source>
        <dbReference type="Proteomes" id="UP000663929"/>
    </source>
</evidence>
<gene>
    <name evidence="1" type="ORF">J3U87_30430</name>
</gene>
<dbReference type="EMBL" id="CP071793">
    <property type="protein sequence ID" value="QTD49920.1"/>
    <property type="molecule type" value="Genomic_DNA"/>
</dbReference>
<dbReference type="KEGG" id="scor:J3U87_30430"/>
<dbReference type="RefSeq" id="WP_237379551.1">
    <property type="nucleotide sequence ID" value="NZ_CP071793.1"/>
</dbReference>
<protein>
    <submittedName>
        <fullName evidence="1">Uncharacterized protein</fullName>
    </submittedName>
</protein>
<organism evidence="1 2">
    <name type="scientific">Sulfidibacter corallicola</name>
    <dbReference type="NCBI Taxonomy" id="2818388"/>
    <lineage>
        <taxon>Bacteria</taxon>
        <taxon>Pseudomonadati</taxon>
        <taxon>Acidobacteriota</taxon>
        <taxon>Holophagae</taxon>
        <taxon>Acanthopleuribacterales</taxon>
        <taxon>Acanthopleuribacteraceae</taxon>
        <taxon>Sulfidibacter</taxon>
    </lineage>
</organism>
<dbReference type="AlphaFoldDB" id="A0A8A4TK44"/>
<accession>A0A8A4TK44</accession>
<name>A0A8A4TK44_SULCO</name>
<dbReference type="Proteomes" id="UP000663929">
    <property type="component" value="Chromosome"/>
</dbReference>
<evidence type="ECO:0000313" key="1">
    <source>
        <dbReference type="EMBL" id="QTD49920.1"/>
    </source>
</evidence>
<reference evidence="1" key="1">
    <citation type="submission" date="2021-03" db="EMBL/GenBank/DDBJ databases">
        <title>Acanthopleuribacteraceae sp. M133.</title>
        <authorList>
            <person name="Wang G."/>
        </authorList>
    </citation>
    <scope>NUCLEOTIDE SEQUENCE</scope>
    <source>
        <strain evidence="1">M133</strain>
    </source>
</reference>